<dbReference type="Proteomes" id="UP001372338">
    <property type="component" value="Unassembled WGS sequence"/>
</dbReference>
<evidence type="ECO:0000313" key="2">
    <source>
        <dbReference type="Proteomes" id="UP001372338"/>
    </source>
</evidence>
<organism evidence="1 2">
    <name type="scientific">Crotalaria pallida</name>
    <name type="common">Smooth rattlebox</name>
    <name type="synonym">Crotalaria striata</name>
    <dbReference type="NCBI Taxonomy" id="3830"/>
    <lineage>
        <taxon>Eukaryota</taxon>
        <taxon>Viridiplantae</taxon>
        <taxon>Streptophyta</taxon>
        <taxon>Embryophyta</taxon>
        <taxon>Tracheophyta</taxon>
        <taxon>Spermatophyta</taxon>
        <taxon>Magnoliopsida</taxon>
        <taxon>eudicotyledons</taxon>
        <taxon>Gunneridae</taxon>
        <taxon>Pentapetalae</taxon>
        <taxon>rosids</taxon>
        <taxon>fabids</taxon>
        <taxon>Fabales</taxon>
        <taxon>Fabaceae</taxon>
        <taxon>Papilionoideae</taxon>
        <taxon>50 kb inversion clade</taxon>
        <taxon>genistoids sensu lato</taxon>
        <taxon>core genistoids</taxon>
        <taxon>Crotalarieae</taxon>
        <taxon>Crotalaria</taxon>
    </lineage>
</organism>
<sequence length="66" mass="7235">MKCESYYDARRNLIAHFDSVSKPSNPADADAVKEESSAECGFNTGCSVPPNNCDPHHVLYNFLSSP</sequence>
<keyword evidence="2" id="KW-1185">Reference proteome</keyword>
<dbReference type="AlphaFoldDB" id="A0AAN9IYI7"/>
<gene>
    <name evidence="1" type="ORF">RIF29_01908</name>
</gene>
<proteinExistence type="predicted"/>
<accession>A0AAN9IYI7</accession>
<name>A0AAN9IYI7_CROPI</name>
<comment type="caution">
    <text evidence="1">The sequence shown here is derived from an EMBL/GenBank/DDBJ whole genome shotgun (WGS) entry which is preliminary data.</text>
</comment>
<evidence type="ECO:0000313" key="1">
    <source>
        <dbReference type="EMBL" id="KAK7288449.1"/>
    </source>
</evidence>
<reference evidence="1 2" key="1">
    <citation type="submission" date="2024-01" db="EMBL/GenBank/DDBJ databases">
        <title>The genomes of 5 underutilized Papilionoideae crops provide insights into root nodulation and disease resistanc.</title>
        <authorList>
            <person name="Yuan L."/>
        </authorList>
    </citation>
    <scope>NUCLEOTIDE SEQUENCE [LARGE SCALE GENOMIC DNA]</scope>
    <source>
        <strain evidence="1">ZHUSHIDOU_FW_LH</strain>
        <tissue evidence="1">Leaf</tissue>
    </source>
</reference>
<protein>
    <submittedName>
        <fullName evidence="1">Uncharacterized protein</fullName>
    </submittedName>
</protein>
<dbReference type="EMBL" id="JAYWIO010000001">
    <property type="protein sequence ID" value="KAK7288449.1"/>
    <property type="molecule type" value="Genomic_DNA"/>
</dbReference>